<organism evidence="10 11">
    <name type="scientific">Beutenbergia cavernae (strain ATCC BAA-8 / DSM 12333 / CCUG 43141 / JCM 11478 / NBRC 16432 / NCIMB 13614 / HKI 0122)</name>
    <dbReference type="NCBI Taxonomy" id="471853"/>
    <lineage>
        <taxon>Bacteria</taxon>
        <taxon>Bacillati</taxon>
        <taxon>Actinomycetota</taxon>
        <taxon>Actinomycetes</taxon>
        <taxon>Micrococcales</taxon>
        <taxon>Beutenbergiaceae</taxon>
        <taxon>Beutenbergia</taxon>
    </lineage>
</organism>
<dbReference type="STRING" id="471853.Bcav_2825"/>
<keyword evidence="5 7" id="KW-0472">Membrane</keyword>
<dbReference type="PANTHER" id="PTHR30572:SF4">
    <property type="entry name" value="ABC TRANSPORTER PERMEASE YTRF"/>
    <property type="match status" value="1"/>
</dbReference>
<reference evidence="10 11" key="1">
    <citation type="journal article" date="2009" name="Stand. Genomic Sci.">
        <title>Complete genome sequence of Beutenbergia cavernae type strain (HKI 0122).</title>
        <authorList>
            <person name="Land M."/>
            <person name="Pukall R."/>
            <person name="Abt B."/>
            <person name="Goker M."/>
            <person name="Rohde M."/>
            <person name="Glavina Del Rio T."/>
            <person name="Tice H."/>
            <person name="Copeland A."/>
            <person name="Cheng J.F."/>
            <person name="Lucas S."/>
            <person name="Chen F."/>
            <person name="Nolan M."/>
            <person name="Bruce D."/>
            <person name="Goodwin L."/>
            <person name="Pitluck S."/>
            <person name="Ivanova N."/>
            <person name="Mavromatis K."/>
            <person name="Ovchinnikova G."/>
            <person name="Pati A."/>
            <person name="Chen A."/>
            <person name="Palaniappan K."/>
            <person name="Hauser L."/>
            <person name="Chang Y.J."/>
            <person name="Jefferies C.C."/>
            <person name="Saunders E."/>
            <person name="Brettin T."/>
            <person name="Detter J.C."/>
            <person name="Han C."/>
            <person name="Chain P."/>
            <person name="Bristow J."/>
            <person name="Eisen J.A."/>
            <person name="Markowitz V."/>
            <person name="Hugenholtz P."/>
            <person name="Kyrpides N.C."/>
            <person name="Klenk H.P."/>
            <person name="Lapidus A."/>
        </authorList>
    </citation>
    <scope>NUCLEOTIDE SEQUENCE [LARGE SCALE GENOMIC DNA]</scope>
    <source>
        <strain evidence="11">ATCC BAA-8 / DSM 12333 / NBRC 16432</strain>
    </source>
</reference>
<feature type="transmembrane region" description="Helical" evidence="7">
    <location>
        <begin position="818"/>
        <end position="838"/>
    </location>
</feature>
<sequence length="855" mass="86202">MGRLTWAQMRRTAPRLVAVGIAIMLGAAFIAAMLLSSATMRRVGFDAATASLGDPDLVVVADQESLTQADLDALAALDDVAAIEPRREMYVDVGGSGRSEGVLATPVASHPRLAGYTIEQGEVPTGAGQVALPAATADRLDVGIGDDVTLTLRVWTPDGEGVPERSDAQVVGIAADGTGFGYGTPTALVDPAQLDAWASAADEEPSFVQVSLLLTDGADVEQARAAIADALPAGDVRTRDEHAAALARDLTGDEDVLSMLVLPFGAVALFVAGLVIANTFTVLVAQRTHTLALLRCVGATRAQLRRSVLQEAAVVGAIASAVGVLLGIGLGQVTLTLLRAADLDVPLPATVTLTPWVVAVPLVVCTLVTLVAATGPARLATRVPPLAAMRPVELTQARGAGRLRLVAGWAFAAAGGLLMVGALAGGETIGYELSLAVGVAGGAISILGFILLTTWIVPAGLRALGRLATRVAGVPGALAATNARRNPRRSATTATALLIGVTLVTMMATGAAMTRAQMGETLSDRYPVDVSIGSDPDTEVGLPIEEAPLSDAQIEAVAGVDGVAHVAPLTGVVVTAVGASGDGVELAVRGIAPGDLDGAVRDSPAAELDAGTVLVPQGWLADLGVAGGDELTLEGAGGEATLRVVVADSAGAVPLVTPDVLDELQPGAAVNRLWVRIADGADVRTVTGDLSDALVAVSSDADASPVVSGNAVERVGFEQVVDTLLAVVVGLLAVAVVIALVGVANTLALSVIERRRENALLRALGLTRRQLRGTLAVEGFLLAFVGALVGVALGLGYGWIGGVLLLRFGGTADLVVPWAHIGAVLAIAAVAGVVASVLPGRSAARVSPVAALAAD</sequence>
<keyword evidence="11" id="KW-1185">Reference proteome</keyword>
<evidence type="ECO:0000256" key="1">
    <source>
        <dbReference type="ARBA" id="ARBA00004651"/>
    </source>
</evidence>
<dbReference type="Pfam" id="PF12704">
    <property type="entry name" value="MacB_PCD"/>
    <property type="match status" value="1"/>
</dbReference>
<evidence type="ECO:0000313" key="10">
    <source>
        <dbReference type="EMBL" id="ACQ81070.1"/>
    </source>
</evidence>
<dbReference type="InterPro" id="IPR050250">
    <property type="entry name" value="Macrolide_Exporter_MacB"/>
</dbReference>
<protein>
    <recommendedName>
        <fullName evidence="12">ABC3 transporter permease protein domain-containing protein</fullName>
    </recommendedName>
</protein>
<dbReference type="PANTHER" id="PTHR30572">
    <property type="entry name" value="MEMBRANE COMPONENT OF TRANSPORTER-RELATED"/>
    <property type="match status" value="1"/>
</dbReference>
<dbReference type="GO" id="GO:0005886">
    <property type="term" value="C:plasma membrane"/>
    <property type="evidence" value="ECO:0007669"/>
    <property type="project" value="UniProtKB-SubCell"/>
</dbReference>
<feature type="transmembrane region" description="Helical" evidence="7">
    <location>
        <begin position="405"/>
        <end position="424"/>
    </location>
</feature>
<comment type="subcellular location">
    <subcellularLocation>
        <location evidence="1">Cell membrane</location>
        <topology evidence="1">Multi-pass membrane protein</topology>
    </subcellularLocation>
</comment>
<feature type="transmembrane region" description="Helical" evidence="7">
    <location>
        <begin position="312"/>
        <end position="333"/>
    </location>
</feature>
<dbReference type="HOGENOM" id="CLU_012341_1_0_11"/>
<evidence type="ECO:0000313" key="11">
    <source>
        <dbReference type="Proteomes" id="UP000007962"/>
    </source>
</evidence>
<evidence type="ECO:0000259" key="8">
    <source>
        <dbReference type="Pfam" id="PF02687"/>
    </source>
</evidence>
<dbReference type="KEGG" id="bcv:Bcav_2825"/>
<feature type="domain" description="MacB-like periplasmic core" evidence="9">
    <location>
        <begin position="21"/>
        <end position="229"/>
    </location>
</feature>
<evidence type="ECO:0008006" key="12">
    <source>
        <dbReference type="Google" id="ProtNLM"/>
    </source>
</evidence>
<dbReference type="GO" id="GO:0022857">
    <property type="term" value="F:transmembrane transporter activity"/>
    <property type="evidence" value="ECO:0007669"/>
    <property type="project" value="TreeGrafter"/>
</dbReference>
<feature type="transmembrane region" description="Helical" evidence="7">
    <location>
        <begin position="12"/>
        <end position="35"/>
    </location>
</feature>
<feature type="transmembrane region" description="Helical" evidence="7">
    <location>
        <begin position="724"/>
        <end position="752"/>
    </location>
</feature>
<feature type="transmembrane region" description="Helical" evidence="7">
    <location>
        <begin position="353"/>
        <end position="373"/>
    </location>
</feature>
<dbReference type="Pfam" id="PF02687">
    <property type="entry name" value="FtsX"/>
    <property type="match status" value="2"/>
</dbReference>
<feature type="transmembrane region" description="Helical" evidence="7">
    <location>
        <begin position="260"/>
        <end position="285"/>
    </location>
</feature>
<feature type="domain" description="ABC3 transporter permease C-terminal" evidence="8">
    <location>
        <begin position="264"/>
        <end position="385"/>
    </location>
</feature>
<name>C5BYH0_BEUC1</name>
<evidence type="ECO:0000256" key="5">
    <source>
        <dbReference type="ARBA" id="ARBA00023136"/>
    </source>
</evidence>
<dbReference type="RefSeq" id="WP_015883310.1">
    <property type="nucleotide sequence ID" value="NC_012669.1"/>
</dbReference>
<feature type="transmembrane region" description="Helical" evidence="7">
    <location>
        <begin position="494"/>
        <end position="513"/>
    </location>
</feature>
<proteinExistence type="inferred from homology"/>
<dbReference type="eggNOG" id="COG3127">
    <property type="taxonomic scope" value="Bacteria"/>
</dbReference>
<keyword evidence="4 7" id="KW-1133">Transmembrane helix</keyword>
<evidence type="ECO:0000256" key="7">
    <source>
        <dbReference type="SAM" id="Phobius"/>
    </source>
</evidence>
<evidence type="ECO:0000256" key="2">
    <source>
        <dbReference type="ARBA" id="ARBA00022475"/>
    </source>
</evidence>
<keyword evidence="3 7" id="KW-0812">Transmembrane</keyword>
<dbReference type="InterPro" id="IPR025857">
    <property type="entry name" value="MacB_PCD"/>
</dbReference>
<keyword evidence="2" id="KW-1003">Cell membrane</keyword>
<feature type="domain" description="ABC3 transporter permease C-terminal" evidence="8">
    <location>
        <begin position="731"/>
        <end position="848"/>
    </location>
</feature>
<dbReference type="OrthoDB" id="9780560at2"/>
<evidence type="ECO:0000256" key="3">
    <source>
        <dbReference type="ARBA" id="ARBA00022692"/>
    </source>
</evidence>
<dbReference type="InterPro" id="IPR003838">
    <property type="entry name" value="ABC3_permease_C"/>
</dbReference>
<gene>
    <name evidence="10" type="ordered locus">Bcav_2825</name>
</gene>
<dbReference type="EMBL" id="CP001618">
    <property type="protein sequence ID" value="ACQ81070.1"/>
    <property type="molecule type" value="Genomic_DNA"/>
</dbReference>
<evidence type="ECO:0000259" key="9">
    <source>
        <dbReference type="Pfam" id="PF12704"/>
    </source>
</evidence>
<evidence type="ECO:0000256" key="4">
    <source>
        <dbReference type="ARBA" id="ARBA00022989"/>
    </source>
</evidence>
<dbReference type="AlphaFoldDB" id="C5BYH0"/>
<accession>C5BYH0</accession>
<evidence type="ECO:0000256" key="6">
    <source>
        <dbReference type="ARBA" id="ARBA00038076"/>
    </source>
</evidence>
<comment type="similarity">
    <text evidence="6">Belongs to the ABC-4 integral membrane protein family.</text>
</comment>
<feature type="transmembrane region" description="Helical" evidence="7">
    <location>
        <begin position="773"/>
        <end position="798"/>
    </location>
</feature>
<feature type="transmembrane region" description="Helical" evidence="7">
    <location>
        <begin position="436"/>
        <end position="457"/>
    </location>
</feature>
<dbReference type="Proteomes" id="UP000007962">
    <property type="component" value="Chromosome"/>
</dbReference>